<accession>A9NRA6</accession>
<sequence>MRVCLYISSLLSPNLNLLSTSLVSHSVQSFSEDGVHCGPH</sequence>
<dbReference type="EMBL" id="EF083834">
    <property type="protein sequence ID" value="ABK23167.1"/>
    <property type="molecule type" value="mRNA"/>
</dbReference>
<evidence type="ECO:0000313" key="1">
    <source>
        <dbReference type="EMBL" id="ABK23167.1"/>
    </source>
</evidence>
<organism evidence="1">
    <name type="scientific">Picea sitchensis</name>
    <name type="common">Sitka spruce</name>
    <name type="synonym">Pinus sitchensis</name>
    <dbReference type="NCBI Taxonomy" id="3332"/>
    <lineage>
        <taxon>Eukaryota</taxon>
        <taxon>Viridiplantae</taxon>
        <taxon>Streptophyta</taxon>
        <taxon>Embryophyta</taxon>
        <taxon>Tracheophyta</taxon>
        <taxon>Spermatophyta</taxon>
        <taxon>Pinopsida</taxon>
        <taxon>Pinidae</taxon>
        <taxon>Conifers I</taxon>
        <taxon>Pinales</taxon>
        <taxon>Pinaceae</taxon>
        <taxon>Picea</taxon>
    </lineage>
</organism>
<proteinExistence type="evidence at transcript level"/>
<dbReference type="AlphaFoldDB" id="A9NRA6"/>
<reference evidence="1" key="1">
    <citation type="journal article" date="2008" name="BMC Genomics">
        <title>A conifer genomics resource of 200,000 spruce (Picea spp.) ESTs and 6,464 high-quality, sequence-finished full-length cDNAs for Sitka spruce (Picea sitchensis).</title>
        <authorList>
            <person name="Ralph S.G."/>
            <person name="Chun H.J."/>
            <person name="Kolosova N."/>
            <person name="Cooper D."/>
            <person name="Oddy C."/>
            <person name="Ritland C.E."/>
            <person name="Kirkpatrick R."/>
            <person name="Moore R."/>
            <person name="Barber S."/>
            <person name="Holt R.A."/>
            <person name="Jones S.J."/>
            <person name="Marra M.A."/>
            <person name="Douglas C.J."/>
            <person name="Ritland K."/>
            <person name="Bohlmann J."/>
        </authorList>
    </citation>
    <scope>NUCLEOTIDE SEQUENCE</scope>
    <source>
        <tissue evidence="1">Bark</tissue>
    </source>
</reference>
<name>A9NRA6_PICSI</name>
<protein>
    <submittedName>
        <fullName evidence="1">Uncharacterized protein</fullName>
    </submittedName>
</protein>